<evidence type="ECO:0000313" key="2">
    <source>
        <dbReference type="Ensembl" id="ENSPNYP00000000041.1"/>
    </source>
</evidence>
<dbReference type="GO" id="GO:0032467">
    <property type="term" value="P:positive regulation of cytokinesis"/>
    <property type="evidence" value="ECO:0007669"/>
    <property type="project" value="InterPro"/>
</dbReference>
<dbReference type="GeneTree" id="ENSGT00940000177201"/>
<evidence type="ECO:0008006" key="3">
    <source>
        <dbReference type="Google" id="ProtNLM"/>
    </source>
</evidence>
<name>A0A3B4ESA9_9CICH</name>
<protein>
    <recommendedName>
        <fullName evidence="3">Centrosome and spindle pole associated protein 1a</fullName>
    </recommendedName>
</protein>
<dbReference type="AlphaFoldDB" id="A0A3B4ESA9"/>
<feature type="compositionally biased region" description="Basic and acidic residues" evidence="1">
    <location>
        <begin position="186"/>
        <end position="200"/>
    </location>
</feature>
<dbReference type="GO" id="GO:0005813">
    <property type="term" value="C:centrosome"/>
    <property type="evidence" value="ECO:0007669"/>
    <property type="project" value="InterPro"/>
</dbReference>
<evidence type="ECO:0000256" key="1">
    <source>
        <dbReference type="SAM" id="MobiDB-lite"/>
    </source>
</evidence>
<dbReference type="InterPro" id="IPR026708">
    <property type="entry name" value="CSPP1"/>
</dbReference>
<organism evidence="2">
    <name type="scientific">Pundamilia nyererei</name>
    <dbReference type="NCBI Taxonomy" id="303518"/>
    <lineage>
        <taxon>Eukaryota</taxon>
        <taxon>Metazoa</taxon>
        <taxon>Chordata</taxon>
        <taxon>Craniata</taxon>
        <taxon>Vertebrata</taxon>
        <taxon>Euteleostomi</taxon>
        <taxon>Actinopterygii</taxon>
        <taxon>Neopterygii</taxon>
        <taxon>Teleostei</taxon>
        <taxon>Neoteleostei</taxon>
        <taxon>Acanthomorphata</taxon>
        <taxon>Ovalentaria</taxon>
        <taxon>Cichlomorphae</taxon>
        <taxon>Cichliformes</taxon>
        <taxon>Cichlidae</taxon>
        <taxon>African cichlids</taxon>
        <taxon>Pseudocrenilabrinae</taxon>
        <taxon>Haplochromini</taxon>
        <taxon>Pundamilia</taxon>
    </lineage>
</organism>
<reference evidence="2" key="1">
    <citation type="submission" date="2023-09" db="UniProtKB">
        <authorList>
            <consortium name="Ensembl"/>
        </authorList>
    </citation>
    <scope>IDENTIFICATION</scope>
</reference>
<dbReference type="Ensembl" id="ENSPNYT00000000043.1">
    <property type="protein sequence ID" value="ENSPNYP00000000041.1"/>
    <property type="gene ID" value="ENSPNYG00000000033.1"/>
</dbReference>
<dbReference type="GO" id="GO:0000922">
    <property type="term" value="C:spindle pole"/>
    <property type="evidence" value="ECO:0007669"/>
    <property type="project" value="InterPro"/>
</dbReference>
<dbReference type="PANTHER" id="PTHR21616:SF2">
    <property type="entry name" value="CENTROSOME AND SPINDLE POLE-ASSOCIATED PROTEIN 1"/>
    <property type="match status" value="1"/>
</dbReference>
<sequence length="242" mass="28088">MEMDDELENFIMERKARVAQDKACLEQDPPYMEMKAKPYRGYGSTAKENIPPKSKAQGREESCSVGLPLGVEYERKKQRLQHELRMDYRRYMTRKNQFERVETAGPLLQFNNRRPVKKDVAALTEESRMLHRPLCLAEDEERQLPALFRHRDRLGRPTNQESEGEECKDEVELIEGTRRMAVNGNYEKRRPTKTDGREDSASVTRDGQTSRVRNKSADAEFATGLLIGKKTSSEQLKKHHLC</sequence>
<feature type="region of interest" description="Disordered" evidence="1">
    <location>
        <begin position="35"/>
        <end position="61"/>
    </location>
</feature>
<dbReference type="PANTHER" id="PTHR21616">
    <property type="entry name" value="CENTROSOME SPINDLE POLE ASSOCIATED PROTEIN"/>
    <property type="match status" value="1"/>
</dbReference>
<feature type="compositionally biased region" description="Polar residues" evidence="1">
    <location>
        <begin position="201"/>
        <end position="211"/>
    </location>
</feature>
<feature type="region of interest" description="Disordered" evidence="1">
    <location>
        <begin position="179"/>
        <end position="216"/>
    </location>
</feature>
<dbReference type="STRING" id="303518.ENSPNYP00000000041"/>
<accession>A0A3B4ESA9</accession>
<dbReference type="GO" id="GO:0005874">
    <property type="term" value="C:microtubule"/>
    <property type="evidence" value="ECO:0007669"/>
    <property type="project" value="InterPro"/>
</dbReference>
<proteinExistence type="predicted"/>